<dbReference type="SUPFAM" id="SSF56112">
    <property type="entry name" value="Protein kinase-like (PK-like)"/>
    <property type="match status" value="1"/>
</dbReference>
<dbReference type="OrthoDB" id="3260792at2759"/>
<evidence type="ECO:0000313" key="2">
    <source>
        <dbReference type="EMBL" id="CCA76003.1"/>
    </source>
</evidence>
<dbReference type="eggNOG" id="ENOG502SRCU">
    <property type="taxonomic scope" value="Eukaryota"/>
</dbReference>
<gene>
    <name evidence="2" type="ORF">PIIN_10003</name>
</gene>
<dbReference type="Gene3D" id="1.10.510.10">
    <property type="entry name" value="Transferase(Phosphotransferase) domain 1"/>
    <property type="match status" value="1"/>
</dbReference>
<dbReference type="InterPro" id="IPR011009">
    <property type="entry name" value="Kinase-like_dom_sf"/>
</dbReference>
<evidence type="ECO:0000313" key="3">
    <source>
        <dbReference type="Proteomes" id="UP000007148"/>
    </source>
</evidence>
<evidence type="ECO:0008006" key="4">
    <source>
        <dbReference type="Google" id="ProtNLM"/>
    </source>
</evidence>
<dbReference type="HOGENOM" id="CLU_804389_0_0_1"/>
<reference evidence="2 3" key="1">
    <citation type="journal article" date="2011" name="PLoS Pathog.">
        <title>Endophytic Life Strategies Decoded by Genome and Transcriptome Analyses of the Mutualistic Root Symbiont Piriformospora indica.</title>
        <authorList>
            <person name="Zuccaro A."/>
            <person name="Lahrmann U."/>
            <person name="Guldener U."/>
            <person name="Langen G."/>
            <person name="Pfiffi S."/>
            <person name="Biedenkopf D."/>
            <person name="Wong P."/>
            <person name="Samans B."/>
            <person name="Grimm C."/>
            <person name="Basiewicz M."/>
            <person name="Murat C."/>
            <person name="Martin F."/>
            <person name="Kogel K.H."/>
        </authorList>
    </citation>
    <scope>NUCLEOTIDE SEQUENCE [LARGE SCALE GENOMIC DNA]</scope>
    <source>
        <strain evidence="2 3">DSM 11827</strain>
    </source>
</reference>
<dbReference type="STRING" id="1109443.G4TXG0"/>
<comment type="caution">
    <text evidence="2">The sequence shown here is derived from an EMBL/GenBank/DDBJ whole genome shotgun (WGS) entry which is preliminary data.</text>
</comment>
<name>G4TXG0_SERID</name>
<sequence>MATTLRNNVCDVPIDLDYTTDELDFSAPMQDSGDLRTKEDEPPASSWSSSSGSFYEELETSPIGIGSTWYWHSPSEQPLDKPNWCKSSPNAGYALHATEDGSHEKQKVHVQTHDSVLKSSKLFVRTVSGNSPTQKRYVMAKKLMSTREIEVLQYLDAPASRYDPWNPAPPLLSIVNADEGTEDEEGEPQAIYEPIMPFDYLPIGTVGEAIDLIMQLLQGLVFLQELKIVHGDIHREIIMMDKGTDSADNGENRITRNVRYFLADFTHATIVENPRDHLFAEDLRDLGLLMDATFGSCLPELSDIILKMTDVQHFTNNVRASDVLEDLEALISELPTDRIRSQLNQ</sequence>
<keyword evidence="3" id="KW-1185">Reference proteome</keyword>
<protein>
    <recommendedName>
        <fullName evidence="4">Protein kinase domain-containing protein</fullName>
    </recommendedName>
</protein>
<dbReference type="InParanoid" id="G4TXG0"/>
<dbReference type="Proteomes" id="UP000007148">
    <property type="component" value="Unassembled WGS sequence"/>
</dbReference>
<dbReference type="EMBL" id="CAFZ01000576">
    <property type="protein sequence ID" value="CCA76003.1"/>
    <property type="molecule type" value="Genomic_DNA"/>
</dbReference>
<feature type="region of interest" description="Disordered" evidence="1">
    <location>
        <begin position="23"/>
        <end position="53"/>
    </location>
</feature>
<organism evidence="2 3">
    <name type="scientific">Serendipita indica (strain DSM 11827)</name>
    <name type="common">Root endophyte fungus</name>
    <name type="synonym">Piriformospora indica</name>
    <dbReference type="NCBI Taxonomy" id="1109443"/>
    <lineage>
        <taxon>Eukaryota</taxon>
        <taxon>Fungi</taxon>
        <taxon>Dikarya</taxon>
        <taxon>Basidiomycota</taxon>
        <taxon>Agaricomycotina</taxon>
        <taxon>Agaricomycetes</taxon>
        <taxon>Sebacinales</taxon>
        <taxon>Serendipitaceae</taxon>
        <taxon>Serendipita</taxon>
    </lineage>
</organism>
<accession>G4TXG0</accession>
<dbReference type="AlphaFoldDB" id="G4TXG0"/>
<evidence type="ECO:0000256" key="1">
    <source>
        <dbReference type="SAM" id="MobiDB-lite"/>
    </source>
</evidence>
<proteinExistence type="predicted"/>